<dbReference type="AlphaFoldDB" id="A0A0V1G273"/>
<evidence type="ECO:0000256" key="1">
    <source>
        <dbReference type="SAM" id="MobiDB-lite"/>
    </source>
</evidence>
<feature type="region of interest" description="Disordered" evidence="1">
    <location>
        <begin position="88"/>
        <end position="107"/>
    </location>
</feature>
<sequence length="152" mass="17339">MYYGNYVTNEQTRHGRKESPPQKRHGDQLVERSCVILDHLVTVVGWREERPSVDVGLRLLVGGPPGCLSPPWCRGVYPWYSTERCDADPRTASPAHRRHPERTSESSGSAHLILSSYCQFDVDKVSREKTVFSIPLELLQFKVMSSVEWRLG</sequence>
<dbReference type="EMBL" id="JYDT01000007">
    <property type="protein sequence ID" value="KRY92422.1"/>
    <property type="molecule type" value="Genomic_DNA"/>
</dbReference>
<feature type="compositionally biased region" description="Polar residues" evidence="1">
    <location>
        <begin position="1"/>
        <end position="10"/>
    </location>
</feature>
<protein>
    <submittedName>
        <fullName evidence="2">Uncharacterized protein</fullName>
    </submittedName>
</protein>
<gene>
    <name evidence="2" type="ORF">T4D_4889</name>
</gene>
<reference evidence="2 3" key="1">
    <citation type="submission" date="2015-01" db="EMBL/GenBank/DDBJ databases">
        <title>Evolution of Trichinella species and genotypes.</title>
        <authorList>
            <person name="Korhonen P.K."/>
            <person name="Edoardo P."/>
            <person name="Giuseppe L.R."/>
            <person name="Gasser R.B."/>
        </authorList>
    </citation>
    <scope>NUCLEOTIDE SEQUENCE [LARGE SCALE GENOMIC DNA]</scope>
    <source>
        <strain evidence="2">ISS470</strain>
    </source>
</reference>
<accession>A0A0V1G273</accession>
<feature type="region of interest" description="Disordered" evidence="1">
    <location>
        <begin position="1"/>
        <end position="27"/>
    </location>
</feature>
<dbReference type="OrthoDB" id="10632298at2759"/>
<keyword evidence="3" id="KW-1185">Reference proteome</keyword>
<comment type="caution">
    <text evidence="2">The sequence shown here is derived from an EMBL/GenBank/DDBJ whole genome shotgun (WGS) entry which is preliminary data.</text>
</comment>
<evidence type="ECO:0000313" key="3">
    <source>
        <dbReference type="Proteomes" id="UP000054995"/>
    </source>
</evidence>
<proteinExistence type="predicted"/>
<name>A0A0V1G273_TRIPS</name>
<dbReference type="Proteomes" id="UP000054995">
    <property type="component" value="Unassembled WGS sequence"/>
</dbReference>
<feature type="compositionally biased region" description="Basic and acidic residues" evidence="1">
    <location>
        <begin position="11"/>
        <end position="27"/>
    </location>
</feature>
<organism evidence="2 3">
    <name type="scientific">Trichinella pseudospiralis</name>
    <name type="common">Parasitic roundworm</name>
    <dbReference type="NCBI Taxonomy" id="6337"/>
    <lineage>
        <taxon>Eukaryota</taxon>
        <taxon>Metazoa</taxon>
        <taxon>Ecdysozoa</taxon>
        <taxon>Nematoda</taxon>
        <taxon>Enoplea</taxon>
        <taxon>Dorylaimia</taxon>
        <taxon>Trichinellida</taxon>
        <taxon>Trichinellidae</taxon>
        <taxon>Trichinella</taxon>
    </lineage>
</organism>
<evidence type="ECO:0000313" key="2">
    <source>
        <dbReference type="EMBL" id="KRY92422.1"/>
    </source>
</evidence>